<dbReference type="Gene3D" id="3.40.50.850">
    <property type="entry name" value="Isochorismatase-like"/>
    <property type="match status" value="1"/>
</dbReference>
<dbReference type="STRING" id="37916.MCHLDSM_06720"/>
<reference evidence="3 4" key="1">
    <citation type="journal article" date="2015" name="Genome Biol. Evol.">
        <title>Characterization of Three Mycobacterium spp. with Potential Use in Bioremediation by Genome Sequencing and Comparative Genomics.</title>
        <authorList>
            <person name="Das S."/>
            <person name="Pettersson B.M."/>
            <person name="Behra P.R."/>
            <person name="Ramesh M."/>
            <person name="Dasgupta S."/>
            <person name="Bhattacharya A."/>
            <person name="Kirsebom L.A."/>
        </authorList>
    </citation>
    <scope>NUCLEOTIDE SEQUENCE [LARGE SCALE GENOMIC DNA]</scope>
    <source>
        <strain evidence="3 4">DSM 43826</strain>
    </source>
</reference>
<dbReference type="PANTHER" id="PTHR43540">
    <property type="entry name" value="PEROXYUREIDOACRYLATE/UREIDOACRYLATE AMIDOHYDROLASE-RELATED"/>
    <property type="match status" value="1"/>
</dbReference>
<proteinExistence type="predicted"/>
<gene>
    <name evidence="3" type="primary">yecD_2</name>
    <name evidence="3" type="ORF">MCHLDSM_06720</name>
</gene>
<sequence length="224" mass="24003">MNYDAADTAVVVIDPQVDVLSPAGKNWEVLGASVTENRTVEHLVALLTAAKAGGYGVFVSPHYFYPTDHRWLFNGPLESDELRTGTFARRGALTLDGFAGSGADWLEELEPLIDDGSTVVASPHKVWGPQTNDLVLQLRKRRIATVVLCGMLANICVESHLRDLLEQGFEVAVVRDATAGPRHPVFGDGYQAALVNYGFLAHAVPTTSEVVAAMTAAQEGASSE</sequence>
<keyword evidence="4" id="KW-1185">Reference proteome</keyword>
<dbReference type="InterPro" id="IPR036380">
    <property type="entry name" value="Isochorismatase-like_sf"/>
</dbReference>
<comment type="caution">
    <text evidence="3">The sequence shown here is derived from an EMBL/GenBank/DDBJ whole genome shotgun (WGS) entry which is preliminary data.</text>
</comment>
<dbReference type="AlphaFoldDB" id="A0A0J6Y2Q2"/>
<dbReference type="SMR" id="A0A0J6Y2Q2"/>
<organism evidence="3 4">
    <name type="scientific">Mycolicibacterium chlorophenolicum</name>
    <dbReference type="NCBI Taxonomy" id="37916"/>
    <lineage>
        <taxon>Bacteria</taxon>
        <taxon>Bacillati</taxon>
        <taxon>Actinomycetota</taxon>
        <taxon>Actinomycetes</taxon>
        <taxon>Mycobacteriales</taxon>
        <taxon>Mycobacteriaceae</taxon>
        <taxon>Mycolicibacterium</taxon>
    </lineage>
</organism>
<feature type="domain" description="Isochorismatase-like" evidence="2">
    <location>
        <begin position="8"/>
        <end position="193"/>
    </location>
</feature>
<dbReference type="RefSeq" id="WP_048473689.1">
    <property type="nucleotide sequence ID" value="NZ_JYNL01000069.1"/>
</dbReference>
<dbReference type="InterPro" id="IPR000868">
    <property type="entry name" value="Isochorismatase-like_dom"/>
</dbReference>
<dbReference type="SUPFAM" id="SSF52499">
    <property type="entry name" value="Isochorismatase-like hydrolases"/>
    <property type="match status" value="1"/>
</dbReference>
<dbReference type="Proteomes" id="UP000036513">
    <property type="component" value="Unassembled WGS sequence"/>
</dbReference>
<evidence type="ECO:0000259" key="2">
    <source>
        <dbReference type="Pfam" id="PF00857"/>
    </source>
</evidence>
<keyword evidence="1 3" id="KW-0378">Hydrolase</keyword>
<evidence type="ECO:0000256" key="1">
    <source>
        <dbReference type="ARBA" id="ARBA00022801"/>
    </source>
</evidence>
<evidence type="ECO:0000313" key="4">
    <source>
        <dbReference type="Proteomes" id="UP000036513"/>
    </source>
</evidence>
<name>A0A0J6Y2Q2_9MYCO</name>
<dbReference type="PATRIC" id="fig|37916.4.peg.6737"/>
<protein>
    <submittedName>
        <fullName evidence="3">Isochorismatase family protein YecD</fullName>
        <ecNumber evidence="3">3.-.-.-</ecNumber>
    </submittedName>
</protein>
<evidence type="ECO:0000313" key="3">
    <source>
        <dbReference type="EMBL" id="KMO67471.1"/>
    </source>
</evidence>
<dbReference type="InterPro" id="IPR050272">
    <property type="entry name" value="Isochorismatase-like_hydrls"/>
</dbReference>
<dbReference type="EC" id="3.-.-.-" evidence="3"/>
<dbReference type="PANTHER" id="PTHR43540:SF16">
    <property type="entry name" value="ISOCHORISMATASE-LIKE DOMAIN-CONTAINING PROTEIN"/>
    <property type="match status" value="1"/>
</dbReference>
<dbReference type="EMBL" id="JYNL01000069">
    <property type="protein sequence ID" value="KMO67471.1"/>
    <property type="molecule type" value="Genomic_DNA"/>
</dbReference>
<dbReference type="CDD" id="cd00431">
    <property type="entry name" value="cysteine_hydrolases"/>
    <property type="match status" value="1"/>
</dbReference>
<accession>A0A0J6Y2Q2</accession>
<dbReference type="Pfam" id="PF00857">
    <property type="entry name" value="Isochorismatase"/>
    <property type="match status" value="1"/>
</dbReference>
<dbReference type="GO" id="GO:0016787">
    <property type="term" value="F:hydrolase activity"/>
    <property type="evidence" value="ECO:0007669"/>
    <property type="project" value="UniProtKB-KW"/>
</dbReference>